<dbReference type="Proteomes" id="UP000693946">
    <property type="component" value="Linkage Group LG13"/>
</dbReference>
<sequence>MLNAVVTGYMVKVYRETMDFSQPFSVLNERLKPRGSASEQLHSSLSRLEDRQMSSTRTKSSYRPTVLPAEPEPKAPVALTQPEDPQAPGGNRTQEDAVSTGSEGTDLQPGNNFCLSPEIFFQDVGEEETRDEDSSSTNSEEKDNPGELAPTRMMSLSGSVPAAGEGGSPAQLNYIDATLPDLLHSGRPLSRRRTLGHVSATLNEVRREVELSRRRSIKLKAQVDKLQESRSGQGWSQHRERVTEEVLSVLRLLHPLTDTELSTPEPPRGEKCLDIALGQLQNVARHLAISHTKQECKTGNGKGEEDSAILQQALWDRDEAIEKKKAMEAELLRSKTEMMLLNNQLLEAVQKRLELSLELEAWKEDVQLILQQNLQNQQQAQQQQQPPKKTFRSLGILRRTQRPPIQRPAAFPVPTSPTNSPITNPNQIFIPRAAVSAPSAPTAPASPNTPPSTPRNWRERLRRGGKTSRQAEEAQCAERDMDGFQVVSLD</sequence>
<comment type="caution">
    <text evidence="4">The sequence shown here is derived from an EMBL/GenBank/DDBJ whole genome shotgun (WGS) entry which is preliminary data.</text>
</comment>
<feature type="compositionally biased region" description="Polar residues" evidence="3">
    <location>
        <begin position="37"/>
        <end position="46"/>
    </location>
</feature>
<evidence type="ECO:0000256" key="2">
    <source>
        <dbReference type="SAM" id="Coils"/>
    </source>
</evidence>
<name>A0AAV6SJC0_SOLSE</name>
<organism evidence="4 5">
    <name type="scientific">Solea senegalensis</name>
    <name type="common">Senegalese sole</name>
    <dbReference type="NCBI Taxonomy" id="28829"/>
    <lineage>
        <taxon>Eukaryota</taxon>
        <taxon>Metazoa</taxon>
        <taxon>Chordata</taxon>
        <taxon>Craniata</taxon>
        <taxon>Vertebrata</taxon>
        <taxon>Euteleostomi</taxon>
        <taxon>Actinopterygii</taxon>
        <taxon>Neopterygii</taxon>
        <taxon>Teleostei</taxon>
        <taxon>Neoteleostei</taxon>
        <taxon>Acanthomorphata</taxon>
        <taxon>Carangaria</taxon>
        <taxon>Pleuronectiformes</taxon>
        <taxon>Pleuronectoidei</taxon>
        <taxon>Soleidae</taxon>
        <taxon>Solea</taxon>
    </lineage>
</organism>
<dbReference type="EMBL" id="JAGKHQ010000005">
    <property type="protein sequence ID" value="KAG7516391.1"/>
    <property type="molecule type" value="Genomic_DNA"/>
</dbReference>
<feature type="region of interest" description="Disordered" evidence="3">
    <location>
        <begin position="34"/>
        <end position="167"/>
    </location>
</feature>
<feature type="region of interest" description="Disordered" evidence="3">
    <location>
        <begin position="398"/>
        <end position="421"/>
    </location>
</feature>
<evidence type="ECO:0000256" key="3">
    <source>
        <dbReference type="SAM" id="MobiDB-lite"/>
    </source>
</evidence>
<feature type="compositionally biased region" description="Low complexity" evidence="3">
    <location>
        <begin position="436"/>
        <end position="446"/>
    </location>
</feature>
<protein>
    <submittedName>
        <fullName evidence="4">Uncharacterized protein</fullName>
    </submittedName>
</protein>
<dbReference type="PANTHER" id="PTHR32123:SF10">
    <property type="entry name" value="BICD FAMILY-LIKE CARGO ADAPTER 1-RELATED"/>
    <property type="match status" value="1"/>
</dbReference>
<reference evidence="4 5" key="1">
    <citation type="journal article" date="2021" name="Sci. Rep.">
        <title>Chromosome anchoring in Senegalese sole (Solea senegalensis) reveals sex-associated markers and genome rearrangements in flatfish.</title>
        <authorList>
            <person name="Guerrero-Cozar I."/>
            <person name="Gomez-Garrido J."/>
            <person name="Berbel C."/>
            <person name="Martinez-Blanch J.F."/>
            <person name="Alioto T."/>
            <person name="Claros M.G."/>
            <person name="Gagnaire P.A."/>
            <person name="Manchado M."/>
        </authorList>
    </citation>
    <scope>NUCLEOTIDE SEQUENCE [LARGE SCALE GENOMIC DNA]</scope>
    <source>
        <strain evidence="4">Sse05_10M</strain>
    </source>
</reference>
<proteinExistence type="predicted"/>
<dbReference type="GO" id="GO:0047496">
    <property type="term" value="P:vesicle transport along microtubule"/>
    <property type="evidence" value="ECO:0007669"/>
    <property type="project" value="TreeGrafter"/>
</dbReference>
<evidence type="ECO:0000313" key="4">
    <source>
        <dbReference type="EMBL" id="KAG7516391.1"/>
    </source>
</evidence>
<keyword evidence="5" id="KW-1185">Reference proteome</keyword>
<keyword evidence="1 2" id="KW-0175">Coiled coil</keyword>
<evidence type="ECO:0000313" key="5">
    <source>
        <dbReference type="Proteomes" id="UP000693946"/>
    </source>
</evidence>
<feature type="coiled-coil region" evidence="2">
    <location>
        <begin position="310"/>
        <end position="344"/>
    </location>
</feature>
<dbReference type="GO" id="GO:0055107">
    <property type="term" value="P:Golgi to secretory granule transport"/>
    <property type="evidence" value="ECO:0007669"/>
    <property type="project" value="TreeGrafter"/>
</dbReference>
<accession>A0AAV6SJC0</accession>
<feature type="compositionally biased region" description="Polar residues" evidence="3">
    <location>
        <begin position="96"/>
        <end position="114"/>
    </location>
</feature>
<feature type="compositionally biased region" description="Basic and acidic residues" evidence="3">
    <location>
        <begin position="469"/>
        <end position="482"/>
    </location>
</feature>
<feature type="compositionally biased region" description="Polar residues" evidence="3">
    <location>
        <begin position="53"/>
        <end position="63"/>
    </location>
</feature>
<gene>
    <name evidence="4" type="ORF">JOB18_030244</name>
</gene>
<feature type="region of interest" description="Disordered" evidence="3">
    <location>
        <begin position="436"/>
        <end position="490"/>
    </location>
</feature>
<dbReference type="PANTHER" id="PTHR32123">
    <property type="entry name" value="BICD FAMILY-LIKE CARGO ADAPTER"/>
    <property type="match status" value="1"/>
</dbReference>
<evidence type="ECO:0000256" key="1">
    <source>
        <dbReference type="ARBA" id="ARBA00023054"/>
    </source>
</evidence>
<dbReference type="InterPro" id="IPR051149">
    <property type="entry name" value="Spindly/BICDR_Dynein_Adapter"/>
</dbReference>
<feature type="compositionally biased region" description="Low complexity" evidence="3">
    <location>
        <begin position="412"/>
        <end position="421"/>
    </location>
</feature>
<dbReference type="AlphaFoldDB" id="A0AAV6SJC0"/>